<dbReference type="InterPro" id="IPR000182">
    <property type="entry name" value="GNAT_dom"/>
</dbReference>
<dbReference type="GO" id="GO:0016747">
    <property type="term" value="F:acyltransferase activity, transferring groups other than amino-acyl groups"/>
    <property type="evidence" value="ECO:0007669"/>
    <property type="project" value="InterPro"/>
</dbReference>
<dbReference type="Gene3D" id="3.40.630.30">
    <property type="match status" value="1"/>
</dbReference>
<evidence type="ECO:0000313" key="2">
    <source>
        <dbReference type="EMBL" id="ATY32325.1"/>
    </source>
</evidence>
<dbReference type="OrthoDB" id="5295305at2"/>
<accession>A0A2K8MEL6</accession>
<proteinExistence type="predicted"/>
<keyword evidence="2" id="KW-0808">Transferase</keyword>
<name>A0A2K8MEL6_9SPHN</name>
<dbReference type="Pfam" id="PF13302">
    <property type="entry name" value="Acetyltransf_3"/>
    <property type="match status" value="1"/>
</dbReference>
<dbReference type="EMBL" id="CP024923">
    <property type="protein sequence ID" value="ATY32325.1"/>
    <property type="molecule type" value="Genomic_DNA"/>
</dbReference>
<dbReference type="InterPro" id="IPR051531">
    <property type="entry name" value="N-acetyltransferase"/>
</dbReference>
<dbReference type="KEGG" id="sphc:CVN68_10315"/>
<keyword evidence="3" id="KW-1185">Reference proteome</keyword>
<feature type="domain" description="N-acetyltransferase" evidence="1">
    <location>
        <begin position="40"/>
        <end position="187"/>
    </location>
</feature>
<evidence type="ECO:0000259" key="1">
    <source>
        <dbReference type="PROSITE" id="PS51186"/>
    </source>
</evidence>
<dbReference type="SUPFAM" id="SSF55729">
    <property type="entry name" value="Acyl-CoA N-acyltransferases (Nat)"/>
    <property type="match status" value="1"/>
</dbReference>
<protein>
    <submittedName>
        <fullName evidence="2">GNAT family N-acetyltransferase</fullName>
    </submittedName>
</protein>
<dbReference type="InterPro" id="IPR016181">
    <property type="entry name" value="Acyl_CoA_acyltransferase"/>
</dbReference>
<dbReference type="PROSITE" id="PS51186">
    <property type="entry name" value="GNAT"/>
    <property type="match status" value="1"/>
</dbReference>
<dbReference type="AlphaFoldDB" id="A0A2K8MEL6"/>
<reference evidence="2 3" key="1">
    <citation type="submission" date="2017-11" db="EMBL/GenBank/DDBJ databases">
        <title>Complete genome sequence of Sphingomonas sp. Strain Cra20, a psychrotolerant potential plant growth promoting rhizobacteria.</title>
        <authorList>
            <person name="Luo Y."/>
        </authorList>
    </citation>
    <scope>NUCLEOTIDE SEQUENCE [LARGE SCALE GENOMIC DNA]</scope>
    <source>
        <strain evidence="2 3">Cra20</strain>
    </source>
</reference>
<dbReference type="Proteomes" id="UP000229081">
    <property type="component" value="Chromosome"/>
</dbReference>
<dbReference type="PANTHER" id="PTHR43792">
    <property type="entry name" value="GNAT FAMILY, PUTATIVE (AFU_ORTHOLOGUE AFUA_3G00765)-RELATED-RELATED"/>
    <property type="match status" value="1"/>
</dbReference>
<dbReference type="RefSeq" id="WP_100282134.1">
    <property type="nucleotide sequence ID" value="NZ_CP024923.1"/>
</dbReference>
<gene>
    <name evidence="2" type="ORF">CVN68_10315</name>
</gene>
<sequence>MAPEEGQDFGRRAGDVTPRETPVLESARLRLRPGVAADAEALHPAFADHEMMRWWSNAPHDSIAQTRADLAQRAPEWRRWIITLKDDDRAIGFVAAGEKRQGNVSEVGYLLRREYWGTGIAAEAVTRVIDQLFAEGQRRVFADTDPDNIPSRRLLERLGFRLEGVLRGEWETHIGVRDTTLYGLLCDEWRGAA</sequence>
<evidence type="ECO:0000313" key="3">
    <source>
        <dbReference type="Proteomes" id="UP000229081"/>
    </source>
</evidence>
<organism evidence="2 3">
    <name type="scientific">Sphingomonas psychrotolerans</name>
    <dbReference type="NCBI Taxonomy" id="1327635"/>
    <lineage>
        <taxon>Bacteria</taxon>
        <taxon>Pseudomonadati</taxon>
        <taxon>Pseudomonadota</taxon>
        <taxon>Alphaproteobacteria</taxon>
        <taxon>Sphingomonadales</taxon>
        <taxon>Sphingomonadaceae</taxon>
        <taxon>Sphingomonas</taxon>
    </lineage>
</organism>